<evidence type="ECO:0000313" key="2">
    <source>
        <dbReference type="EMBL" id="KAK6988017.1"/>
    </source>
</evidence>
<comment type="caution">
    <text evidence="2">The sequence shown here is derived from an EMBL/GenBank/DDBJ whole genome shotgun (WGS) entry which is preliminary data.</text>
</comment>
<name>A0AAV9ZNW0_9AGAR</name>
<evidence type="ECO:0000256" key="1">
    <source>
        <dbReference type="SAM" id="MobiDB-lite"/>
    </source>
</evidence>
<dbReference type="EMBL" id="JAWWNJ010000126">
    <property type="protein sequence ID" value="KAK6988017.1"/>
    <property type="molecule type" value="Genomic_DNA"/>
</dbReference>
<organism evidence="2 3">
    <name type="scientific">Favolaschia claudopus</name>
    <dbReference type="NCBI Taxonomy" id="2862362"/>
    <lineage>
        <taxon>Eukaryota</taxon>
        <taxon>Fungi</taxon>
        <taxon>Dikarya</taxon>
        <taxon>Basidiomycota</taxon>
        <taxon>Agaricomycotina</taxon>
        <taxon>Agaricomycetes</taxon>
        <taxon>Agaricomycetidae</taxon>
        <taxon>Agaricales</taxon>
        <taxon>Marasmiineae</taxon>
        <taxon>Mycenaceae</taxon>
        <taxon>Favolaschia</taxon>
    </lineage>
</organism>
<dbReference type="Proteomes" id="UP001362999">
    <property type="component" value="Unassembled WGS sequence"/>
</dbReference>
<accession>A0AAV9ZNW0</accession>
<evidence type="ECO:0000313" key="3">
    <source>
        <dbReference type="Proteomes" id="UP001362999"/>
    </source>
</evidence>
<feature type="compositionally biased region" description="Polar residues" evidence="1">
    <location>
        <begin position="294"/>
        <end position="310"/>
    </location>
</feature>
<keyword evidence="3" id="KW-1185">Reference proteome</keyword>
<gene>
    <name evidence="2" type="ORF">R3P38DRAFT_3445428</name>
</gene>
<protein>
    <submittedName>
        <fullName evidence="2">Uncharacterized protein</fullName>
    </submittedName>
</protein>
<dbReference type="AlphaFoldDB" id="A0AAV9ZNW0"/>
<sequence length="310" mass="34460">MVSIPGHSPLDSVSRSARLVHRSAFETAFSCEKVFDTEDPPLIAVRNSFVYGAYPPGRWDEDGCFLAPRLSQDRSDCFDTLHARHTSLISPQSELTPAHSYSQGSPLSVSEQCSLCASRCCTGELPAATAKQRLSTERVIRLVLRWLRRLLFHDFEAPVPGQVDWNGRARVLTPHPVHHPTPPHCMRRISVPPPLKTKRRYSTNPPFLRSYSRYQQFSPPLVAPPPNDGWTVWHSTPPFSTHARTEECGLMESEDIERGGRPHSKFVGWSFRASRAHKAHQTSLDSGIGVGSIESPSSRVSGKSATSFVG</sequence>
<reference evidence="2 3" key="1">
    <citation type="journal article" date="2024" name="J Genomics">
        <title>Draft genome sequencing and assembly of Favolaschia claudopus CIRM-BRFM 2984 isolated from oak limbs.</title>
        <authorList>
            <person name="Navarro D."/>
            <person name="Drula E."/>
            <person name="Chaduli D."/>
            <person name="Cazenave R."/>
            <person name="Ahrendt S."/>
            <person name="Wang J."/>
            <person name="Lipzen A."/>
            <person name="Daum C."/>
            <person name="Barry K."/>
            <person name="Grigoriev I.V."/>
            <person name="Favel A."/>
            <person name="Rosso M.N."/>
            <person name="Martin F."/>
        </authorList>
    </citation>
    <scope>NUCLEOTIDE SEQUENCE [LARGE SCALE GENOMIC DNA]</scope>
    <source>
        <strain evidence="2 3">CIRM-BRFM 2984</strain>
    </source>
</reference>
<feature type="region of interest" description="Disordered" evidence="1">
    <location>
        <begin position="280"/>
        <end position="310"/>
    </location>
</feature>
<proteinExistence type="predicted"/>